<comment type="similarity">
    <text evidence="1">Belongs to the peptidase S58 family.</text>
</comment>
<accession>A0A3A1QSC5</accession>
<evidence type="ECO:0000313" key="3">
    <source>
        <dbReference type="Proteomes" id="UP000265801"/>
    </source>
</evidence>
<dbReference type="CDD" id="cd02253">
    <property type="entry name" value="DmpA"/>
    <property type="match status" value="1"/>
</dbReference>
<sequence>MNTLFSIGVLPKGQNNCITDVAGVKAGHITLSEDKGNGVKVQTGVTAVLPHGKNLFQHKVRAASYVINGFGKTTGLIQVDELGLLESPIMLTNTFSVGNVWQGTMDYMLENTPEIGESAGSINIVVGECNDSFLNSVRLQAVQPYHAAEVIKAASSSPCENGAAGAGAGTLCLGFKGGIGTASRLIEAEGNQFTVAALVQTNFGRREENRFLENKLKPAGEKLPDGSIMIILATDVPLSDRQLKRLAKRASVGLSRSGSHIHHGSGDIVIAFTTENQVNHTQGDLFESVKTIREDHPVMNKIFQGVAESVEEAILSSIYFAEETTGRNGRSAPSFGNHFNG</sequence>
<name>A0A3A1QSC5_9BACI</name>
<reference evidence="2 3" key="1">
    <citation type="submission" date="2018-09" db="EMBL/GenBank/DDBJ databases">
        <title>Bacillus saliacetes sp. nov., isolated from Thai shrimp paste (Ka-pi).</title>
        <authorList>
            <person name="Daroonpunt R."/>
            <person name="Tanasupawat S."/>
            <person name="Yiamsombut S."/>
        </authorList>
    </citation>
    <scope>NUCLEOTIDE SEQUENCE [LARGE SCALE GENOMIC DNA]</scope>
    <source>
        <strain evidence="2 3">SKP7-4</strain>
    </source>
</reference>
<evidence type="ECO:0000256" key="1">
    <source>
        <dbReference type="ARBA" id="ARBA00007068"/>
    </source>
</evidence>
<organism evidence="2 3">
    <name type="scientific">Bacillus salacetis</name>
    <dbReference type="NCBI Taxonomy" id="2315464"/>
    <lineage>
        <taxon>Bacteria</taxon>
        <taxon>Bacillati</taxon>
        <taxon>Bacillota</taxon>
        <taxon>Bacilli</taxon>
        <taxon>Bacillales</taxon>
        <taxon>Bacillaceae</taxon>
        <taxon>Bacillus</taxon>
    </lineage>
</organism>
<keyword evidence="3" id="KW-1185">Reference proteome</keyword>
<dbReference type="InterPro" id="IPR016117">
    <property type="entry name" value="ArgJ-like_dom_sf"/>
</dbReference>
<dbReference type="PANTHER" id="PTHR36512">
    <property type="entry name" value="D-AMINOPEPTIDASE"/>
    <property type="match status" value="1"/>
</dbReference>
<dbReference type="AlphaFoldDB" id="A0A3A1QSC5"/>
<evidence type="ECO:0000313" key="2">
    <source>
        <dbReference type="EMBL" id="RIW30185.1"/>
    </source>
</evidence>
<dbReference type="EMBL" id="QXIR01000027">
    <property type="protein sequence ID" value="RIW30185.1"/>
    <property type="molecule type" value="Genomic_DNA"/>
</dbReference>
<dbReference type="GO" id="GO:0004177">
    <property type="term" value="F:aminopeptidase activity"/>
    <property type="evidence" value="ECO:0007669"/>
    <property type="project" value="TreeGrafter"/>
</dbReference>
<dbReference type="RefSeq" id="WP_119548562.1">
    <property type="nucleotide sequence ID" value="NZ_QXIR01000027.1"/>
</dbReference>
<gene>
    <name evidence="2" type="ORF">D3H55_17215</name>
</gene>
<dbReference type="Gene3D" id="3.60.70.12">
    <property type="entry name" value="L-amino peptidase D-ALA esterase/amidase"/>
    <property type="match status" value="1"/>
</dbReference>
<dbReference type="PANTHER" id="PTHR36512:SF3">
    <property type="entry name" value="BLR5678 PROTEIN"/>
    <property type="match status" value="1"/>
</dbReference>
<comment type="caution">
    <text evidence="2">The sequence shown here is derived from an EMBL/GenBank/DDBJ whole genome shotgun (WGS) entry which is preliminary data.</text>
</comment>
<dbReference type="SUPFAM" id="SSF56266">
    <property type="entry name" value="DmpA/ArgJ-like"/>
    <property type="match status" value="1"/>
</dbReference>
<dbReference type="Pfam" id="PF03576">
    <property type="entry name" value="Peptidase_S58"/>
    <property type="match status" value="1"/>
</dbReference>
<dbReference type="OrthoDB" id="9770388at2"/>
<dbReference type="InterPro" id="IPR005321">
    <property type="entry name" value="Peptidase_S58_DmpA"/>
</dbReference>
<proteinExistence type="inferred from homology"/>
<dbReference type="Proteomes" id="UP000265801">
    <property type="component" value="Unassembled WGS sequence"/>
</dbReference>
<protein>
    <submittedName>
        <fullName evidence="2">S58 family peptidase</fullName>
    </submittedName>
</protein>